<feature type="domain" description="CHAT" evidence="2">
    <location>
        <begin position="17"/>
        <end position="207"/>
    </location>
</feature>
<gene>
    <name evidence="3" type="ORF">PT974_01569</name>
</gene>
<organism evidence="3 4">
    <name type="scientific">Cladobotryum mycophilum</name>
    <dbReference type="NCBI Taxonomy" id="491253"/>
    <lineage>
        <taxon>Eukaryota</taxon>
        <taxon>Fungi</taxon>
        <taxon>Dikarya</taxon>
        <taxon>Ascomycota</taxon>
        <taxon>Pezizomycotina</taxon>
        <taxon>Sordariomycetes</taxon>
        <taxon>Hypocreomycetidae</taxon>
        <taxon>Hypocreales</taxon>
        <taxon>Hypocreaceae</taxon>
        <taxon>Cladobotryum</taxon>
    </lineage>
</organism>
<sequence length="208" mass="22988">MPETPKGPRNTKAPKPLNVKEEEEEILKVVAGLVQTELLPSPSSKRVLETLPKCRIAHFECHGISDSLNPSGSSLILQCHDKTGTTLEQDRLTVEQISDLQLDGAQIAYLSACSTAENKSEDLQEEVIHIVSGFQVAGFPHVIGCLWPAGDSECVEVAKNFYSILLKEKRSLDVEEDVAWALQRAVDKVRREDLGMPLNWAQFVHFGA</sequence>
<dbReference type="Pfam" id="PF12770">
    <property type="entry name" value="CHAT"/>
    <property type="match status" value="1"/>
</dbReference>
<accession>A0ABR0T441</accession>
<evidence type="ECO:0000256" key="1">
    <source>
        <dbReference type="SAM" id="MobiDB-lite"/>
    </source>
</evidence>
<protein>
    <recommendedName>
        <fullName evidence="2">CHAT domain-containing protein</fullName>
    </recommendedName>
</protein>
<reference evidence="3 4" key="1">
    <citation type="submission" date="2024-01" db="EMBL/GenBank/DDBJ databases">
        <title>Complete genome of Cladobotryum mycophilum ATHUM6906.</title>
        <authorList>
            <person name="Christinaki A.C."/>
            <person name="Myridakis A.I."/>
            <person name="Kouvelis V.N."/>
        </authorList>
    </citation>
    <scope>NUCLEOTIDE SEQUENCE [LARGE SCALE GENOMIC DNA]</scope>
    <source>
        <strain evidence="3 4">ATHUM6906</strain>
    </source>
</reference>
<proteinExistence type="predicted"/>
<evidence type="ECO:0000313" key="4">
    <source>
        <dbReference type="Proteomes" id="UP001338125"/>
    </source>
</evidence>
<comment type="caution">
    <text evidence="3">The sequence shown here is derived from an EMBL/GenBank/DDBJ whole genome shotgun (WGS) entry which is preliminary data.</text>
</comment>
<feature type="region of interest" description="Disordered" evidence="1">
    <location>
        <begin position="1"/>
        <end position="20"/>
    </location>
</feature>
<keyword evidence="4" id="KW-1185">Reference proteome</keyword>
<dbReference type="InterPro" id="IPR024983">
    <property type="entry name" value="CHAT_dom"/>
</dbReference>
<dbReference type="Proteomes" id="UP001338125">
    <property type="component" value="Unassembled WGS sequence"/>
</dbReference>
<name>A0ABR0T441_9HYPO</name>
<evidence type="ECO:0000313" key="3">
    <source>
        <dbReference type="EMBL" id="KAK5999179.1"/>
    </source>
</evidence>
<dbReference type="EMBL" id="JAVFKD010000001">
    <property type="protein sequence ID" value="KAK5999179.1"/>
    <property type="molecule type" value="Genomic_DNA"/>
</dbReference>
<evidence type="ECO:0000259" key="2">
    <source>
        <dbReference type="Pfam" id="PF12770"/>
    </source>
</evidence>